<organism evidence="4 5">
    <name type="scientific">Fulvitalea axinellae</name>
    <dbReference type="NCBI Taxonomy" id="1182444"/>
    <lineage>
        <taxon>Bacteria</taxon>
        <taxon>Pseudomonadati</taxon>
        <taxon>Bacteroidota</taxon>
        <taxon>Cytophagia</taxon>
        <taxon>Cytophagales</taxon>
        <taxon>Persicobacteraceae</taxon>
        <taxon>Fulvitalea</taxon>
    </lineage>
</organism>
<feature type="domain" description="Protein FecR C-terminal" evidence="3">
    <location>
        <begin position="316"/>
        <end position="384"/>
    </location>
</feature>
<sequence>MEHAIKLLAESYLEGENLSPSDLQKLHGWINANEENEALFAEMVSARSEKMEKPFPALSEEASIRAVHDQIGQLKSRRIQMWWDVGVAAAIAVLFVFILNGGPAGGPSQRIAMTDEEEVVKLTLSDGTVMLLEEESDSLGQSEGNGFVRTREKSGLAYQKKGFQSIKEKYNTVKVPSGKRFSITLSDGTIVTLNSETELRYPVVFKGMERNIELLSGEIYCDVAKNKDKPFYVNSDRLRLRVLGTSFNFSAYKNENRNRTVLVEGRVAIMPRSKFFDLKKAVALEPGQSMVYDKTTKKVVMETVDVGVYTSWKDGKLIFQDVPLVEILPRLSRWYGRPIEDRTGRISSQGYSGILDKESFDEAILGLSKLCSFQYRYDGEKVIVE</sequence>
<evidence type="ECO:0000313" key="5">
    <source>
        <dbReference type="Proteomes" id="UP001348817"/>
    </source>
</evidence>
<protein>
    <recommendedName>
        <fullName evidence="6">FecR family protein</fullName>
    </recommendedName>
</protein>
<evidence type="ECO:0000256" key="1">
    <source>
        <dbReference type="SAM" id="Phobius"/>
    </source>
</evidence>
<feature type="transmembrane region" description="Helical" evidence="1">
    <location>
        <begin position="81"/>
        <end position="99"/>
    </location>
</feature>
<keyword evidence="1" id="KW-0472">Membrane</keyword>
<dbReference type="Proteomes" id="UP001348817">
    <property type="component" value="Chromosome"/>
</dbReference>
<dbReference type="Pfam" id="PF16344">
    <property type="entry name" value="FecR_C"/>
    <property type="match status" value="1"/>
</dbReference>
<proteinExistence type="predicted"/>
<dbReference type="PANTHER" id="PTHR30273">
    <property type="entry name" value="PERIPLASMIC SIGNAL SENSOR AND SIGMA FACTOR ACTIVATOR FECR-RELATED"/>
    <property type="match status" value="1"/>
</dbReference>
<dbReference type="AlphaFoldDB" id="A0AAU9CSX4"/>
<evidence type="ECO:0000313" key="4">
    <source>
        <dbReference type="EMBL" id="BDD08497.1"/>
    </source>
</evidence>
<dbReference type="GO" id="GO:0016989">
    <property type="term" value="F:sigma factor antagonist activity"/>
    <property type="evidence" value="ECO:0007669"/>
    <property type="project" value="TreeGrafter"/>
</dbReference>
<name>A0AAU9CSX4_9BACT</name>
<dbReference type="InterPro" id="IPR032508">
    <property type="entry name" value="FecR_C"/>
</dbReference>
<dbReference type="InterPro" id="IPR006860">
    <property type="entry name" value="FecR"/>
</dbReference>
<dbReference type="Gene3D" id="3.55.50.30">
    <property type="match status" value="1"/>
</dbReference>
<dbReference type="PIRSF" id="PIRSF018266">
    <property type="entry name" value="FecR"/>
    <property type="match status" value="1"/>
</dbReference>
<evidence type="ECO:0000259" key="2">
    <source>
        <dbReference type="Pfam" id="PF04773"/>
    </source>
</evidence>
<reference evidence="4 5" key="1">
    <citation type="submission" date="2021-12" db="EMBL/GenBank/DDBJ databases">
        <title>Genome sequencing of bacteria with rrn-lacking chromosome and rrn-plasmid.</title>
        <authorList>
            <person name="Anda M."/>
            <person name="Iwasaki W."/>
        </authorList>
    </citation>
    <scope>NUCLEOTIDE SEQUENCE [LARGE SCALE GENOMIC DNA]</scope>
    <source>
        <strain evidence="4 5">DSM 100852</strain>
    </source>
</reference>
<keyword evidence="1" id="KW-0812">Transmembrane</keyword>
<keyword evidence="5" id="KW-1185">Reference proteome</keyword>
<feature type="domain" description="FecR protein" evidence="2">
    <location>
        <begin position="172"/>
        <end position="267"/>
    </location>
</feature>
<dbReference type="Pfam" id="PF04773">
    <property type="entry name" value="FecR"/>
    <property type="match status" value="1"/>
</dbReference>
<evidence type="ECO:0008006" key="6">
    <source>
        <dbReference type="Google" id="ProtNLM"/>
    </source>
</evidence>
<dbReference type="KEGG" id="fax:FUAX_09290"/>
<evidence type="ECO:0000259" key="3">
    <source>
        <dbReference type="Pfam" id="PF16344"/>
    </source>
</evidence>
<dbReference type="PANTHER" id="PTHR30273:SF2">
    <property type="entry name" value="PROTEIN FECR"/>
    <property type="match status" value="1"/>
</dbReference>
<dbReference type="Gene3D" id="2.60.120.1440">
    <property type="match status" value="1"/>
</dbReference>
<dbReference type="EMBL" id="AP025314">
    <property type="protein sequence ID" value="BDD08497.1"/>
    <property type="molecule type" value="Genomic_DNA"/>
</dbReference>
<gene>
    <name evidence="4" type="ORF">FUAX_09290</name>
</gene>
<dbReference type="InterPro" id="IPR012373">
    <property type="entry name" value="Ferrdict_sens_TM"/>
</dbReference>
<dbReference type="RefSeq" id="WP_338393752.1">
    <property type="nucleotide sequence ID" value="NZ_AP025314.1"/>
</dbReference>
<accession>A0AAU9CSX4</accession>
<keyword evidence="1" id="KW-1133">Transmembrane helix</keyword>